<evidence type="ECO:0000259" key="2">
    <source>
        <dbReference type="Pfam" id="PF04782"/>
    </source>
</evidence>
<dbReference type="AlphaFoldDB" id="A0A8T3A2U7"/>
<evidence type="ECO:0000313" key="5">
    <source>
        <dbReference type="Proteomes" id="UP000829196"/>
    </source>
</evidence>
<dbReference type="InterPro" id="IPR006867">
    <property type="entry name" value="DUF632"/>
</dbReference>
<reference evidence="4" key="1">
    <citation type="journal article" date="2022" name="Front. Genet.">
        <title>Chromosome-Scale Assembly of the Dendrobium nobile Genome Provides Insights Into the Molecular Mechanism of the Biosynthesis of the Medicinal Active Ingredient of Dendrobium.</title>
        <authorList>
            <person name="Xu Q."/>
            <person name="Niu S.-C."/>
            <person name="Li K.-L."/>
            <person name="Zheng P.-J."/>
            <person name="Zhang X.-J."/>
            <person name="Jia Y."/>
            <person name="Liu Y."/>
            <person name="Niu Y.-X."/>
            <person name="Yu L.-H."/>
            <person name="Chen D.-F."/>
            <person name="Zhang G.-Q."/>
        </authorList>
    </citation>
    <scope>NUCLEOTIDE SEQUENCE</scope>
    <source>
        <tissue evidence="4">Leaf</tissue>
    </source>
</reference>
<dbReference type="PANTHER" id="PTHR21450:SF41">
    <property type="entry name" value="RNA POLYMERASE SUBUNIT BETA, PUTATIVE (DUF630 AND DUF632)-RELATED"/>
    <property type="match status" value="1"/>
</dbReference>
<gene>
    <name evidence="4" type="ORF">KFK09_028886</name>
</gene>
<evidence type="ECO:0000259" key="3">
    <source>
        <dbReference type="Pfam" id="PF04783"/>
    </source>
</evidence>
<dbReference type="PANTHER" id="PTHR21450">
    <property type="entry name" value="PROTEIN ALTERED PHOSPHATE STARVATION RESPONSE 1"/>
    <property type="match status" value="1"/>
</dbReference>
<evidence type="ECO:0008006" key="6">
    <source>
        <dbReference type="Google" id="ProtNLM"/>
    </source>
</evidence>
<dbReference type="Proteomes" id="UP000829196">
    <property type="component" value="Unassembled WGS sequence"/>
</dbReference>
<feature type="compositionally biased region" description="Basic and acidic residues" evidence="1">
    <location>
        <begin position="133"/>
        <end position="149"/>
    </location>
</feature>
<organism evidence="4 5">
    <name type="scientific">Dendrobium nobile</name>
    <name type="common">Orchid</name>
    <dbReference type="NCBI Taxonomy" id="94219"/>
    <lineage>
        <taxon>Eukaryota</taxon>
        <taxon>Viridiplantae</taxon>
        <taxon>Streptophyta</taxon>
        <taxon>Embryophyta</taxon>
        <taxon>Tracheophyta</taxon>
        <taxon>Spermatophyta</taxon>
        <taxon>Magnoliopsida</taxon>
        <taxon>Liliopsida</taxon>
        <taxon>Asparagales</taxon>
        <taxon>Orchidaceae</taxon>
        <taxon>Epidendroideae</taxon>
        <taxon>Malaxideae</taxon>
        <taxon>Dendrobiinae</taxon>
        <taxon>Dendrobium</taxon>
    </lineage>
</organism>
<name>A0A8T3A2U7_DENNO</name>
<evidence type="ECO:0000256" key="1">
    <source>
        <dbReference type="SAM" id="MobiDB-lite"/>
    </source>
</evidence>
<evidence type="ECO:0000313" key="4">
    <source>
        <dbReference type="EMBL" id="KAI0489045.1"/>
    </source>
</evidence>
<feature type="compositionally biased region" description="Basic residues" evidence="1">
    <location>
        <begin position="107"/>
        <end position="118"/>
    </location>
</feature>
<feature type="compositionally biased region" description="Low complexity" evidence="1">
    <location>
        <begin position="186"/>
        <end position="205"/>
    </location>
</feature>
<feature type="domain" description="DUF630" evidence="3">
    <location>
        <begin position="1"/>
        <end position="58"/>
    </location>
</feature>
<dbReference type="EMBL" id="JAGYWB010000019">
    <property type="protein sequence ID" value="KAI0489045.1"/>
    <property type="molecule type" value="Genomic_DNA"/>
</dbReference>
<dbReference type="Pfam" id="PF04783">
    <property type="entry name" value="DUF630"/>
    <property type="match status" value="1"/>
</dbReference>
<keyword evidence="5" id="KW-1185">Reference proteome</keyword>
<dbReference type="OrthoDB" id="658187at2759"/>
<comment type="caution">
    <text evidence="4">The sequence shown here is derived from an EMBL/GenBank/DDBJ whole genome shotgun (WGS) entry which is preliminary data.</text>
</comment>
<feature type="domain" description="DUF632" evidence="2">
    <location>
        <begin position="433"/>
        <end position="564"/>
    </location>
</feature>
<protein>
    <recommendedName>
        <fullName evidence="6">BZIP transcription factor</fullName>
    </recommendedName>
</protein>
<dbReference type="InterPro" id="IPR006868">
    <property type="entry name" value="DUF630"/>
</dbReference>
<accession>A0A8T3A2U7</accession>
<dbReference type="Pfam" id="PF04782">
    <property type="entry name" value="DUF632"/>
    <property type="match status" value="1"/>
</dbReference>
<feature type="region of interest" description="Disordered" evidence="1">
    <location>
        <begin position="61"/>
        <end position="205"/>
    </location>
</feature>
<feature type="compositionally biased region" description="Low complexity" evidence="1">
    <location>
        <begin position="80"/>
        <end position="93"/>
    </location>
</feature>
<proteinExistence type="predicted"/>
<sequence length="673" mass="74051">MGCSSSKLEELEALALCRKRCDLLAQAIRHRYALADAHAAYADSLRSVGIALHRVLDGDHGANPDSSPVLTLPGHRKGGSLPASSLSSAPAPAVMSTPAVANSTVRSHSRSHSGSHIHFHSDDSDSDDISPLHSEDDSSGHFHPEHHETPGGGGPTFVNLHYAKSNPPPSSISIEQRVGSPEQVQYGSVSEPPSSSSSYPYGYAYPTQNPNSHPYPLPYAYQHNYYGLFGSSSPPRAISQPITAGAVANSKASTSRAAAPPPPSPPRTSTWDYLFGAFDNYYQPYSPSRSSKEVREDEGIPDLEEDEQEVIKEAYGDQKFVASTSVGAVPENSNKSASVEKDDVVGNAVDSSSYHPKPKDEDFFVEKNVVSDELQRPQEIRRSVVVPRRYHNVSEVASDIRAQFEGAAESTKELAKMLEVGKHPYSSKGCASAERMWKVMLGFHQIQRQATSEATHLDTIASGGKLSDSHVNAVMHLELELLRWIRNFSAWIDSQKNFVKSMNGWLVLCLRYEPEVTADGIPPYSPGRIGAPPVFVIFNCWSQVLDRVSEKEVLDAMKIFASNLSQLWRPYDMELRQKMIANREMEKLHKMREREAQVINKELGALNRKLAVTSTAQNELPLSQPSEPGSLQSSLRHVFEAMESFSTNLMKAYEDIHARAEEEKSEEVKGSQG</sequence>